<dbReference type="EMBL" id="JAKNGE010000002">
    <property type="protein sequence ID" value="MCG4744233.1"/>
    <property type="molecule type" value="Genomic_DNA"/>
</dbReference>
<evidence type="ECO:0000313" key="1">
    <source>
        <dbReference type="EMBL" id="MCG4744233.1"/>
    </source>
</evidence>
<dbReference type="AlphaFoldDB" id="A0AAW5BWI2"/>
<name>A0AAW5BWI2_9FIRM</name>
<sequence>MGTTFTNLQVRTGNQEFPDYVLPPGYEYVRTAEEWTAVYETSGHHDFKKMQKLGRDMSKAVDVPVMAVSYFDDDIFEMRLMKDGKTEASYQTGPGMLLVKKGPAFIKALGLAGKEASAFRYLLKRETSAQDSIDSFSRLLGAMLYGDMRMHKDTEEVWKKDAAPVIRGMDAEKKQDKVVNHTVLTLCQEIPGLLVQHREQKERIADTYDRVVRIVHPGAEGDYDFSHVSCYQERDGRLEAIYDYHYPEAIFTAHDKDLGLDYEHREIQVMDLDAYYDGSADWDRYEPLIAERIRIPEDRKSCAGHAPRFCSWYGQAALGNGTCEYYYGYGKLEKIDWQSSGMTFSERNIVSEYVYENLDHVIWNDNFAPPVLEDGKIIIVRLWKQYVGEPAGAGQSVRKPGVWDTALDVRFFDGDLNLLRRKRIQVNPEAFQTLGMYAYGAEQDCLYFASRCVELKTHQCRPYPAGVKGNVLSVRDSRGNIYIADGHSLYVMGQDRSLLSQHRFKGAGIYYYVNRKGNLCFITSDDETCQWNKARKGACVRLYEVEEMR</sequence>
<gene>
    <name evidence="1" type="ORF">L0N08_02280</name>
</gene>
<evidence type="ECO:0000313" key="2">
    <source>
        <dbReference type="Proteomes" id="UP001299608"/>
    </source>
</evidence>
<dbReference type="Proteomes" id="UP001299608">
    <property type="component" value="Unassembled WGS sequence"/>
</dbReference>
<comment type="caution">
    <text evidence="1">The sequence shown here is derived from an EMBL/GenBank/DDBJ whole genome shotgun (WGS) entry which is preliminary data.</text>
</comment>
<evidence type="ECO:0008006" key="3">
    <source>
        <dbReference type="Google" id="ProtNLM"/>
    </source>
</evidence>
<dbReference type="RefSeq" id="WP_227115767.1">
    <property type="nucleotide sequence ID" value="NZ_JAJCID010000001.1"/>
</dbReference>
<organism evidence="1 2">
    <name type="scientific">Enterocloster aldenensis</name>
    <dbReference type="NCBI Taxonomy" id="358742"/>
    <lineage>
        <taxon>Bacteria</taxon>
        <taxon>Bacillati</taxon>
        <taxon>Bacillota</taxon>
        <taxon>Clostridia</taxon>
        <taxon>Lachnospirales</taxon>
        <taxon>Lachnospiraceae</taxon>
        <taxon>Enterocloster</taxon>
    </lineage>
</organism>
<proteinExistence type="predicted"/>
<protein>
    <recommendedName>
        <fullName evidence="3">DUF5050 domain-containing protein</fullName>
    </recommendedName>
</protein>
<reference evidence="1" key="1">
    <citation type="submission" date="2022-01" db="EMBL/GenBank/DDBJ databases">
        <title>Collection of gut derived symbiotic bacterial strains cultured from healthy donors.</title>
        <authorList>
            <person name="Lin H."/>
            <person name="Kohout C."/>
            <person name="Waligurski E."/>
            <person name="Pamer E.G."/>
        </authorList>
    </citation>
    <scope>NUCLEOTIDE SEQUENCE</scope>
    <source>
        <strain evidence="1">DFI.6.55</strain>
    </source>
</reference>
<accession>A0AAW5BWI2</accession>